<accession>A0A0A9CBC3</accession>
<sequence>MLSITCTQRMELTSLLFESTSICHFLGNKIRGPLNINSN</sequence>
<dbReference type="AlphaFoldDB" id="A0A0A9CBC3"/>
<organism evidence="1">
    <name type="scientific">Arundo donax</name>
    <name type="common">Giant reed</name>
    <name type="synonym">Donax arundinaceus</name>
    <dbReference type="NCBI Taxonomy" id="35708"/>
    <lineage>
        <taxon>Eukaryota</taxon>
        <taxon>Viridiplantae</taxon>
        <taxon>Streptophyta</taxon>
        <taxon>Embryophyta</taxon>
        <taxon>Tracheophyta</taxon>
        <taxon>Spermatophyta</taxon>
        <taxon>Magnoliopsida</taxon>
        <taxon>Liliopsida</taxon>
        <taxon>Poales</taxon>
        <taxon>Poaceae</taxon>
        <taxon>PACMAD clade</taxon>
        <taxon>Arundinoideae</taxon>
        <taxon>Arundineae</taxon>
        <taxon>Arundo</taxon>
    </lineage>
</organism>
<reference evidence="1" key="2">
    <citation type="journal article" date="2015" name="Data Brief">
        <title>Shoot transcriptome of the giant reed, Arundo donax.</title>
        <authorList>
            <person name="Barrero R.A."/>
            <person name="Guerrero F.D."/>
            <person name="Moolhuijzen P."/>
            <person name="Goolsby J.A."/>
            <person name="Tidwell J."/>
            <person name="Bellgard S.E."/>
            <person name="Bellgard M.I."/>
        </authorList>
    </citation>
    <scope>NUCLEOTIDE SEQUENCE</scope>
    <source>
        <tissue evidence="1">Shoot tissue taken approximately 20 cm above the soil surface</tissue>
    </source>
</reference>
<name>A0A0A9CBC3_ARUDO</name>
<evidence type="ECO:0000313" key="1">
    <source>
        <dbReference type="EMBL" id="JAD71753.1"/>
    </source>
</evidence>
<proteinExistence type="predicted"/>
<reference evidence="1" key="1">
    <citation type="submission" date="2014-09" db="EMBL/GenBank/DDBJ databases">
        <authorList>
            <person name="Magalhaes I.L.F."/>
            <person name="Oliveira U."/>
            <person name="Santos F.R."/>
            <person name="Vidigal T.H.D.A."/>
            <person name="Brescovit A.D."/>
            <person name="Santos A.J."/>
        </authorList>
    </citation>
    <scope>NUCLEOTIDE SEQUENCE</scope>
    <source>
        <tissue evidence="1">Shoot tissue taken approximately 20 cm above the soil surface</tissue>
    </source>
</reference>
<dbReference type="EMBL" id="GBRH01226142">
    <property type="protein sequence ID" value="JAD71753.1"/>
    <property type="molecule type" value="Transcribed_RNA"/>
</dbReference>
<protein>
    <submittedName>
        <fullName evidence="1">Uncharacterized protein</fullName>
    </submittedName>
</protein>